<dbReference type="RefSeq" id="WP_038612053.1">
    <property type="nucleotide sequence ID" value="NZ_CP009215.1"/>
</dbReference>
<keyword evidence="2" id="KW-0732">Signal</keyword>
<evidence type="ECO:0000259" key="3">
    <source>
        <dbReference type="Pfam" id="PF24837"/>
    </source>
</evidence>
<dbReference type="STRING" id="401472.CUREI_07250"/>
<feature type="region of interest" description="Disordered" evidence="1">
    <location>
        <begin position="24"/>
        <end position="98"/>
    </location>
</feature>
<dbReference type="KEGG" id="cuv:CUREI_07250"/>
<dbReference type="EMBL" id="CP009215">
    <property type="protein sequence ID" value="AIL97115.1"/>
    <property type="molecule type" value="Genomic_DNA"/>
</dbReference>
<dbReference type="AlphaFoldDB" id="A0A077HLC5"/>
<evidence type="ECO:0000313" key="5">
    <source>
        <dbReference type="Proteomes" id="UP000028939"/>
    </source>
</evidence>
<evidence type="ECO:0000256" key="2">
    <source>
        <dbReference type="SAM" id="SignalP"/>
    </source>
</evidence>
<dbReference type="PROSITE" id="PS51257">
    <property type="entry name" value="PROKAR_LIPOPROTEIN"/>
    <property type="match status" value="1"/>
</dbReference>
<feature type="domain" description="AMIN-like" evidence="3">
    <location>
        <begin position="106"/>
        <end position="230"/>
    </location>
</feature>
<evidence type="ECO:0000256" key="1">
    <source>
        <dbReference type="SAM" id="MobiDB-lite"/>
    </source>
</evidence>
<name>A0A077HLC5_9CORY</name>
<gene>
    <name evidence="4" type="ORF">CUREI_07250</name>
</gene>
<organism evidence="4 5">
    <name type="scientific">Corynebacterium ureicelerivorans</name>
    <dbReference type="NCBI Taxonomy" id="401472"/>
    <lineage>
        <taxon>Bacteria</taxon>
        <taxon>Bacillati</taxon>
        <taxon>Actinomycetota</taxon>
        <taxon>Actinomycetes</taxon>
        <taxon>Mycobacteriales</taxon>
        <taxon>Corynebacteriaceae</taxon>
        <taxon>Corynebacterium</taxon>
    </lineage>
</organism>
<feature type="compositionally biased region" description="Low complexity" evidence="1">
    <location>
        <begin position="30"/>
        <end position="85"/>
    </location>
</feature>
<dbReference type="Proteomes" id="UP000028939">
    <property type="component" value="Chromosome"/>
</dbReference>
<proteinExistence type="predicted"/>
<sequence length="231" mass="23736">MTHRNTALFPLLVATAALLAGCGGQSQEGTGTPAPETVTTTATPSSRASSDSATTRSNETAHSAAAQSETHEASAAAAAPATEPQGPSPFTLEDTHLQTPGNSQLQIEGVRAGSHAGYDRIVVEFSGAGTPDVLAGYNPDPRQQASGYPLVPAGNAYFDLIIQGVPWTMGLSEADLAKADPSGVAAGGILEIADGGVFEANAQYVVGLDEKRPYNLYLLENPTRVVVDFAK</sequence>
<evidence type="ECO:0000313" key="4">
    <source>
        <dbReference type="EMBL" id="AIL97115.1"/>
    </source>
</evidence>
<dbReference type="Pfam" id="PF24837">
    <property type="entry name" value="AMIN-like"/>
    <property type="match status" value="1"/>
</dbReference>
<keyword evidence="5" id="KW-1185">Reference proteome</keyword>
<protein>
    <recommendedName>
        <fullName evidence="3">AMIN-like domain-containing protein</fullName>
    </recommendedName>
</protein>
<dbReference type="HOGENOM" id="CLU_099777_0_0_11"/>
<dbReference type="InterPro" id="IPR056303">
    <property type="entry name" value="AMIN-like"/>
</dbReference>
<feature type="chain" id="PRO_5039714189" description="AMIN-like domain-containing protein" evidence="2">
    <location>
        <begin position="21"/>
        <end position="231"/>
    </location>
</feature>
<accession>A0A077HLC5</accession>
<reference evidence="4 5" key="1">
    <citation type="submission" date="2014-08" db="EMBL/GenBank/DDBJ databases">
        <title>Complete genome sequence of Corynebacterium ureicelerivorans DSM 45051, a lipophilic and urea-splitting isolate from a blood culture of a septicaemia patient.</title>
        <authorList>
            <person name="Tippelt A."/>
            <person name="Albersmeier A."/>
            <person name="Brinkrolf K."/>
            <person name="Ruckert C."/>
            <person name="Tauch A."/>
        </authorList>
    </citation>
    <scope>NUCLEOTIDE SEQUENCE [LARGE SCALE GENOMIC DNA]</scope>
    <source>
        <strain evidence="4 5">IMMIB RIV-2301</strain>
    </source>
</reference>
<dbReference type="OrthoDB" id="3393679at2"/>
<feature type="signal peptide" evidence="2">
    <location>
        <begin position="1"/>
        <end position="20"/>
    </location>
</feature>